<dbReference type="InterPro" id="IPR048458">
    <property type="entry name" value="MalQ_N"/>
</dbReference>
<reference evidence="12" key="1">
    <citation type="submission" date="2023-07" db="EMBL/GenBank/DDBJ databases">
        <title>Sorghum-associated microbial communities from plants grown in Nebraska, USA.</title>
        <authorList>
            <person name="Schachtman D."/>
        </authorList>
    </citation>
    <scope>NUCLEOTIDE SEQUENCE</scope>
    <source>
        <strain evidence="12">DS2795</strain>
    </source>
</reference>
<dbReference type="PANTHER" id="PTHR32438">
    <property type="entry name" value="4-ALPHA-GLUCANOTRANSFERASE DPE1, CHLOROPLASTIC/AMYLOPLASTIC"/>
    <property type="match status" value="1"/>
</dbReference>
<dbReference type="EC" id="2.4.1.25" evidence="3 10"/>
<dbReference type="GO" id="GO:0004134">
    <property type="term" value="F:4-alpha-glucanotransferase activity"/>
    <property type="evidence" value="ECO:0007669"/>
    <property type="project" value="UniProtKB-EC"/>
</dbReference>
<dbReference type="CDD" id="cd11336">
    <property type="entry name" value="AmyAc_MTSase"/>
    <property type="match status" value="1"/>
</dbReference>
<dbReference type="GO" id="GO:0005975">
    <property type="term" value="P:carbohydrate metabolic process"/>
    <property type="evidence" value="ECO:0007669"/>
    <property type="project" value="InterPro"/>
</dbReference>
<proteinExistence type="inferred from homology"/>
<dbReference type="PANTHER" id="PTHR32438:SF5">
    <property type="entry name" value="4-ALPHA-GLUCANOTRANSFERASE DPE1, CHLOROPLASTIC_AMYLOPLASTIC"/>
    <property type="match status" value="1"/>
</dbReference>
<dbReference type="InterPro" id="IPR017853">
    <property type="entry name" value="GH"/>
</dbReference>
<comment type="similarity">
    <text evidence="2 10">Belongs to the disproportionating enzyme family.</text>
</comment>
<evidence type="ECO:0000256" key="10">
    <source>
        <dbReference type="RuleBase" id="RU361207"/>
    </source>
</evidence>
<evidence type="ECO:0000256" key="7">
    <source>
        <dbReference type="ARBA" id="ARBA00023277"/>
    </source>
</evidence>
<evidence type="ECO:0000256" key="5">
    <source>
        <dbReference type="ARBA" id="ARBA00022676"/>
    </source>
</evidence>
<dbReference type="Proteomes" id="UP001244295">
    <property type="component" value="Unassembled WGS sequence"/>
</dbReference>
<gene>
    <name evidence="12" type="ORF">J2W25_001627</name>
</gene>
<protein>
    <recommendedName>
        <fullName evidence="4 10">4-alpha-glucanotransferase</fullName>
        <ecNumber evidence="3 10">2.4.1.25</ecNumber>
    </recommendedName>
    <alternativeName>
        <fullName evidence="8 10">Amylomaltase</fullName>
    </alternativeName>
    <alternativeName>
        <fullName evidence="9 10">Disproportionating enzyme</fullName>
    </alternativeName>
</protein>
<dbReference type="Pfam" id="PF02446">
    <property type="entry name" value="Glyco_hydro_77"/>
    <property type="match status" value="1"/>
</dbReference>
<comment type="caution">
    <text evidence="12">The sequence shown here is derived from an EMBL/GenBank/DDBJ whole genome shotgun (WGS) entry which is preliminary data.</text>
</comment>
<feature type="domain" description="Glycosyl hydrolase family 13 catalytic" evidence="11">
    <location>
        <begin position="754"/>
        <end position="1546"/>
    </location>
</feature>
<dbReference type="Gene3D" id="3.20.20.80">
    <property type="entry name" value="Glycosidases"/>
    <property type="match status" value="5"/>
</dbReference>
<keyword evidence="12" id="KW-0413">Isomerase</keyword>
<evidence type="ECO:0000256" key="1">
    <source>
        <dbReference type="ARBA" id="ARBA00000439"/>
    </source>
</evidence>
<dbReference type="EMBL" id="JAUSRR010000003">
    <property type="protein sequence ID" value="MDP9922606.1"/>
    <property type="molecule type" value="Genomic_DNA"/>
</dbReference>
<dbReference type="GO" id="GO:0016853">
    <property type="term" value="F:isomerase activity"/>
    <property type="evidence" value="ECO:0007669"/>
    <property type="project" value="UniProtKB-KW"/>
</dbReference>
<dbReference type="NCBIfam" id="NF011077">
    <property type="entry name" value="PRK14507.1"/>
    <property type="match status" value="1"/>
</dbReference>
<dbReference type="SMART" id="SM00642">
    <property type="entry name" value="Aamy"/>
    <property type="match status" value="1"/>
</dbReference>
<dbReference type="Gene3D" id="3.30.1590.10">
    <property type="entry name" value="Maltooligosyl trehalose synthase, domain 2"/>
    <property type="match status" value="1"/>
</dbReference>
<dbReference type="InterPro" id="IPR012767">
    <property type="entry name" value="Trehalose_TreY"/>
</dbReference>
<accession>A0AAW8DTQ2</accession>
<name>A0AAW8DTQ2_9BURK</name>
<evidence type="ECO:0000256" key="8">
    <source>
        <dbReference type="ARBA" id="ARBA00031423"/>
    </source>
</evidence>
<dbReference type="NCBIfam" id="TIGR00217">
    <property type="entry name" value="malQ"/>
    <property type="match status" value="1"/>
</dbReference>
<evidence type="ECO:0000313" key="13">
    <source>
        <dbReference type="Proteomes" id="UP001244295"/>
    </source>
</evidence>
<evidence type="ECO:0000256" key="3">
    <source>
        <dbReference type="ARBA" id="ARBA00012560"/>
    </source>
</evidence>
<dbReference type="NCBIfam" id="TIGR02401">
    <property type="entry name" value="trehalose_TreY"/>
    <property type="match status" value="1"/>
</dbReference>
<evidence type="ECO:0000256" key="4">
    <source>
        <dbReference type="ARBA" id="ARBA00020295"/>
    </source>
</evidence>
<evidence type="ECO:0000256" key="6">
    <source>
        <dbReference type="ARBA" id="ARBA00022679"/>
    </source>
</evidence>
<dbReference type="SUPFAM" id="SSF51445">
    <property type="entry name" value="(Trans)glycosidases"/>
    <property type="match status" value="2"/>
</dbReference>
<sequence>MVDDAFRLLCAHFGITSGYFDAFGVRREASTTSLIALLAEFGVRLDTADDAGPALACAHRARWAQALPPAQAVQAGTTAWSVPLRMPVSMARLRWQLADEHGREVEGEADAHALAEIDRTDIDGVTWCQRRLQVPLALEAGYHRLRIDGLRGETCVLASPGRCYRPPAVRDGGRVWGPAVQLYSLRSPRNWGIGDFGDLEDLAVRMAAQGADVIGLNPLHALFASTPLHASPYSPSSRQQLNVLCIDVEAVEGFEACDAARARVQSPDFQARLAALRASPLVDHAGVAAAKFEVLALLFAHFRARHLPADSAPSETGRAFLAFVAQRGEALRQHALFEALQAHFLAADTGAWDWHGWPVAYRDPDSAEVTAFAVAHAPRVQFHAYLQWVATRQLARVAARCEALGMGIGLYMDLAVSVDRAGSDAWGAQQVFAQGASVGAPPDEFNPAGQGWGLPPLRPDRLRAEGHRFFIETLRAGMHGAGALRIDHVMGLMRLFWIPPGASAREGAYVYYPLDELLAIVAIESHRNRCMVVGEDLGTVEDAVREALAQADVLSYRLLYFEKEHDSGRFRPPDAYPAAALVAIGTHDLATFAGWWTAADLRERLALDLFPDPAVFDRQLMDRAQERIALMQALQQAGLLSREEVAQAAGRALPSARLVEAVHAFLAATPAALMMVQLEDVAGVVAQANLPGTVDTHPNWRRKLPDPVAELVGSERMRGLSEALRAARPRHAPARTGAPGLQTRVPRATYRLQFHHGFGFDDAIRVLPYLAQLGVSHVYCSPIQRARAGSMHGYDVVAHAQVNPELGGEEGFGRFVEALKAHGLGQLLDLVPNHMGVFGADNAWWMDVLENGPASPFAPYFDIDWQPLNVELTGKVLLPVLGVHYGEALDHGELVLRFEADTGSLAVGYWEHRFPLAPESYPFVLERALARLGDAAACDRLASLSTAFGHLPRRDTACAQAQAERVRDKELLKARLARLAQRHPAVSQALAASVAELNLAQPDARDALHRLIEAQAYRLAHWRVAADEINYRRFFDINDLAALCMERDEVFEATQSFALDLAAAGIVDGLRIDHPDGLYDPADYFRKLQEGYARRAGLALPTHEADGRPARPLYVVAEKIAGAHEEVPGSWHVHGTTGYRFANVANGVLVDTTAAAAVVHAWQRFTGETDDFAAVCRAGRREVMRNALSSELNVLSTELLRIARADRRTRDYTLNALRRALAEVGACMPVYRTYIVDGPSAQDARFIDEAVDEAVRHSGDADCSVFDFVRSALRGETMAAAPAALGERVRRFAVRFQQFSAPVAAKGVEDTAFYRYFPLSALNEVGGEPDRFGLEVEAFHAASADRARRWPHTMLATSTHDNKRSEDVRHRIDVLSEMPEDWMQALARWHGLCRGARAQLADGEAPSRTDEYLLYQTLLGTLPVGGLDATTAPDFGERICQYMQKAAREAKLRTRWSQPDAHYEARLEHFVRALLADPATNDCLADIQRLADTLAVFGAWNGLTLTLLKYGSPGVPDLYQGSELIELSLVDPDNRRPVDYALRQAHLTALQAMVGQGDLAAQVRALALAPHDGRAKLWFIWRLLSLRREEPLLLQEGSYEPLQVEGPLARHVVAFARRHEGQMLVVVTGRLFAVLSRHGAGDDNVRPVLPEARAWRGTTVRLPDGVHGGLLENLLTGESLSIAKGCIDLADALRSMPWAAFHARTPH</sequence>
<evidence type="ECO:0000259" key="11">
    <source>
        <dbReference type="SMART" id="SM00642"/>
    </source>
</evidence>
<keyword evidence="6 10" id="KW-0808">Transferase</keyword>
<dbReference type="RefSeq" id="WP_307636223.1">
    <property type="nucleotide sequence ID" value="NZ_JAUSRR010000003.1"/>
</dbReference>
<evidence type="ECO:0000256" key="2">
    <source>
        <dbReference type="ARBA" id="ARBA00005684"/>
    </source>
</evidence>
<comment type="catalytic activity">
    <reaction evidence="1 10">
        <text>Transfers a segment of a (1-&gt;4)-alpha-D-glucan to a new position in an acceptor, which may be glucose or a (1-&gt;4)-alpha-D-glucan.</text>
        <dbReference type="EC" id="2.4.1.25"/>
    </reaction>
</comment>
<evidence type="ECO:0000313" key="12">
    <source>
        <dbReference type="EMBL" id="MDP9922606.1"/>
    </source>
</evidence>
<organism evidence="12 13">
    <name type="scientific">Variovorax boronicumulans</name>
    <dbReference type="NCBI Taxonomy" id="436515"/>
    <lineage>
        <taxon>Bacteria</taxon>
        <taxon>Pseudomonadati</taxon>
        <taxon>Pseudomonadota</taxon>
        <taxon>Betaproteobacteria</taxon>
        <taxon>Burkholderiales</taxon>
        <taxon>Comamonadaceae</taxon>
        <taxon>Variovorax</taxon>
    </lineage>
</organism>
<dbReference type="InterPro" id="IPR003385">
    <property type="entry name" value="Glyco_hydro_77"/>
</dbReference>
<keyword evidence="5 10" id="KW-0328">Glycosyltransferase</keyword>
<keyword evidence="7 10" id="KW-0119">Carbohydrate metabolism</keyword>
<dbReference type="InterPro" id="IPR006047">
    <property type="entry name" value="GH13_cat_dom"/>
</dbReference>
<dbReference type="Pfam" id="PF00128">
    <property type="entry name" value="Alpha-amylase"/>
    <property type="match status" value="1"/>
</dbReference>
<dbReference type="Pfam" id="PF21226">
    <property type="entry name" value="MalQ_N"/>
    <property type="match status" value="1"/>
</dbReference>
<evidence type="ECO:0000256" key="9">
    <source>
        <dbReference type="ARBA" id="ARBA00031501"/>
    </source>
</evidence>